<dbReference type="Pfam" id="PF01593">
    <property type="entry name" value="Amino_oxidase"/>
    <property type="match status" value="1"/>
</dbReference>
<dbReference type="Proteomes" id="UP000193570">
    <property type="component" value="Unassembled WGS sequence"/>
</dbReference>
<protein>
    <submittedName>
        <fullName evidence="5">Hydroxyneurosporene desaturase</fullName>
        <ecNumber evidence="5">1.3.99.27</ecNumber>
    </submittedName>
</protein>
<feature type="domain" description="Amine oxidase" evidence="4">
    <location>
        <begin position="23"/>
        <end position="493"/>
    </location>
</feature>
<dbReference type="InterPro" id="IPR002937">
    <property type="entry name" value="Amino_oxidase"/>
</dbReference>
<feature type="compositionally biased region" description="Polar residues" evidence="3">
    <location>
        <begin position="513"/>
        <end position="528"/>
    </location>
</feature>
<dbReference type="EMBL" id="FWFK01000005">
    <property type="protein sequence ID" value="SLN57199.1"/>
    <property type="molecule type" value="Genomic_DNA"/>
</dbReference>
<dbReference type="SUPFAM" id="SSF51905">
    <property type="entry name" value="FAD/NAD(P)-binding domain"/>
    <property type="match status" value="1"/>
</dbReference>
<evidence type="ECO:0000313" key="5">
    <source>
        <dbReference type="EMBL" id="SLN57199.1"/>
    </source>
</evidence>
<dbReference type="NCBIfam" id="NF045637">
    <property type="entry name" value="carotdesatCrtDProt"/>
    <property type="match status" value="1"/>
</dbReference>
<gene>
    <name evidence="5" type="primary">crtD</name>
    <name evidence="5" type="ORF">ROJ8625_02858</name>
</gene>
<proteinExistence type="inferred from homology"/>
<sequence>MSRLDTPPLAGPGGPVVVIGAGIGGLTAGLTLAAAGRDVTLVDPAAAPGGKMRRIDGVEAGPTVLTMRWVFDALFEAAGAGLEDRLTLVRQDILARHFWPDGSRLDLHADPDASAAAIRAFAGARAEADFRAFSARAARLHDAFLDPVMRASAPDPRALARRFLSDPGLLPAMAPGRSLAGLARKSFFDPRLAQLFARYATYVGGDPGRTPALLSLVWHAEAAGVWAIAEGMSGLAAEIARLIGENGGRVILGRSATAILSDSDGVTGVRLDNGRILPAGSVVFNGDPRALADGALGPDARSAAPAAARAPRSLSARVWSFRARWDGPGLVHHNVFFRGDPAPEFADIARGRPAPDPTLYVCAEDRGTGRDPDATERFEIIVNAPPLAQNTAAEEEFEACLTRTFGMLARFGARVSPMPEPRALTTPRDFAARFPGSAGSLYGPSPHGMMAAFRRPTARSRMRGLYLAGGGVHPGAGVPMAALSGRHAAAAILTDHASRSPSRPTAMPGGMSTGSATMANAPSRSSPS</sequence>
<organism evidence="5 6">
    <name type="scientific">Roseivivax jejudonensis</name>
    <dbReference type="NCBI Taxonomy" id="1529041"/>
    <lineage>
        <taxon>Bacteria</taxon>
        <taxon>Pseudomonadati</taxon>
        <taxon>Pseudomonadota</taxon>
        <taxon>Alphaproteobacteria</taxon>
        <taxon>Rhodobacterales</taxon>
        <taxon>Roseobacteraceae</taxon>
        <taxon>Roseivivax</taxon>
    </lineage>
</organism>
<dbReference type="EC" id="1.3.99.27" evidence="5"/>
<keyword evidence="6" id="KW-1185">Reference proteome</keyword>
<accession>A0A1X6ZNX5</accession>
<evidence type="ECO:0000313" key="6">
    <source>
        <dbReference type="Proteomes" id="UP000193570"/>
    </source>
</evidence>
<dbReference type="InterPro" id="IPR054841">
    <property type="entry name" value="carotdesatCrtD"/>
</dbReference>
<evidence type="ECO:0000259" key="4">
    <source>
        <dbReference type="Pfam" id="PF01593"/>
    </source>
</evidence>
<dbReference type="GO" id="GO:0016491">
    <property type="term" value="F:oxidoreductase activity"/>
    <property type="evidence" value="ECO:0007669"/>
    <property type="project" value="UniProtKB-KW"/>
</dbReference>
<comment type="similarity">
    <text evidence="1">Belongs to the carotenoid/retinoid oxidoreductase family.</text>
</comment>
<name>A0A1X6ZNX5_9RHOB</name>
<evidence type="ECO:0000256" key="1">
    <source>
        <dbReference type="ARBA" id="ARBA00006046"/>
    </source>
</evidence>
<feature type="region of interest" description="Disordered" evidence="3">
    <location>
        <begin position="495"/>
        <end position="528"/>
    </location>
</feature>
<dbReference type="Gene3D" id="3.50.50.60">
    <property type="entry name" value="FAD/NAD(P)-binding domain"/>
    <property type="match status" value="2"/>
</dbReference>
<dbReference type="PANTHER" id="PTHR43734:SF7">
    <property type="entry name" value="4,4'-DIAPONEUROSPORENE OXYGENASE"/>
    <property type="match status" value="1"/>
</dbReference>
<keyword evidence="2 5" id="KW-0560">Oxidoreductase</keyword>
<reference evidence="5 6" key="1">
    <citation type="submission" date="2017-03" db="EMBL/GenBank/DDBJ databases">
        <authorList>
            <person name="Afonso C.L."/>
            <person name="Miller P.J."/>
            <person name="Scott M.A."/>
            <person name="Spackman E."/>
            <person name="Goraichik I."/>
            <person name="Dimitrov K.M."/>
            <person name="Suarez D.L."/>
            <person name="Swayne D.E."/>
        </authorList>
    </citation>
    <scope>NUCLEOTIDE SEQUENCE [LARGE SCALE GENOMIC DNA]</scope>
    <source>
        <strain evidence="5 6">CECT 8625</strain>
    </source>
</reference>
<dbReference type="PANTHER" id="PTHR43734">
    <property type="entry name" value="PHYTOENE DESATURASE"/>
    <property type="match status" value="1"/>
</dbReference>
<dbReference type="OrthoDB" id="9774675at2"/>
<dbReference type="RefSeq" id="WP_085792547.1">
    <property type="nucleotide sequence ID" value="NZ_FWFK01000005.1"/>
</dbReference>
<evidence type="ECO:0000256" key="3">
    <source>
        <dbReference type="SAM" id="MobiDB-lite"/>
    </source>
</evidence>
<dbReference type="InterPro" id="IPR036188">
    <property type="entry name" value="FAD/NAD-bd_sf"/>
</dbReference>
<dbReference type="AlphaFoldDB" id="A0A1X6ZNX5"/>
<evidence type="ECO:0000256" key="2">
    <source>
        <dbReference type="ARBA" id="ARBA00023002"/>
    </source>
</evidence>